<dbReference type="OrthoDB" id="7772718at2"/>
<gene>
    <name evidence="5" type="ORF">GL286_16850</name>
</gene>
<dbReference type="Gene3D" id="1.10.10.10">
    <property type="entry name" value="Winged helix-like DNA-binding domain superfamily/Winged helix DNA-binding domain"/>
    <property type="match status" value="1"/>
</dbReference>
<dbReference type="InterPro" id="IPR018490">
    <property type="entry name" value="cNMP-bd_dom_sf"/>
</dbReference>
<dbReference type="PROSITE" id="PS50042">
    <property type="entry name" value="CNMP_BINDING_3"/>
    <property type="match status" value="1"/>
</dbReference>
<evidence type="ECO:0000313" key="6">
    <source>
        <dbReference type="Proteomes" id="UP000478183"/>
    </source>
</evidence>
<evidence type="ECO:0000256" key="1">
    <source>
        <dbReference type="ARBA" id="ARBA00023015"/>
    </source>
</evidence>
<name>A0A6L6JDW0_9RHOB</name>
<dbReference type="RefSeq" id="WP_155096743.1">
    <property type="nucleotide sequence ID" value="NZ_WMIE01000014.1"/>
</dbReference>
<keyword evidence="6" id="KW-1185">Reference proteome</keyword>
<dbReference type="EMBL" id="WMIE01000014">
    <property type="protein sequence ID" value="MTH79388.1"/>
    <property type="molecule type" value="Genomic_DNA"/>
</dbReference>
<accession>A0A6L6JDW0</accession>
<protein>
    <submittedName>
        <fullName evidence="5">Cyclic nucleotide-binding domain-containing protein</fullName>
    </submittedName>
</protein>
<dbReference type="InterPro" id="IPR036390">
    <property type="entry name" value="WH_DNA-bd_sf"/>
</dbReference>
<keyword evidence="2" id="KW-0238">DNA-binding</keyword>
<dbReference type="InterPro" id="IPR012318">
    <property type="entry name" value="HTH_CRP"/>
</dbReference>
<dbReference type="InterPro" id="IPR014710">
    <property type="entry name" value="RmlC-like_jellyroll"/>
</dbReference>
<proteinExistence type="predicted"/>
<keyword evidence="1" id="KW-0805">Transcription regulation</keyword>
<reference evidence="5 6" key="1">
    <citation type="submission" date="2019-11" db="EMBL/GenBank/DDBJ databases">
        <authorList>
            <person name="Dong K."/>
        </authorList>
    </citation>
    <scope>NUCLEOTIDE SEQUENCE [LARGE SCALE GENOMIC DNA]</scope>
    <source>
        <strain evidence="5 6">NBRC 111993</strain>
    </source>
</reference>
<evidence type="ECO:0000256" key="3">
    <source>
        <dbReference type="ARBA" id="ARBA00023163"/>
    </source>
</evidence>
<sequence>MKSPEIFSDQFGLTEALSRLSMKGWFAQRSERFRDQIAEIARLRTFEAGKPLYLLGDTPNGVFGLVAGALDVSIPRADGNDFTFHRADPGFWVGDLALMSSAKRLVSVHAAASTTVVEIGADELRDLAEREPSVVRDFYALTYENFATTFFLLANVSIASSESRVALRLLMQLEQAPDPEGWIQLSQAKLGELVALSQPTLQRVLKRLHDLNCLDLGYGRIRVTDREKLLSLCGENAILHYPSAIG</sequence>
<dbReference type="Pfam" id="PF13545">
    <property type="entry name" value="HTH_Crp_2"/>
    <property type="match status" value="1"/>
</dbReference>
<dbReference type="SUPFAM" id="SSF46785">
    <property type="entry name" value="Winged helix' DNA-binding domain"/>
    <property type="match status" value="1"/>
</dbReference>
<dbReference type="GO" id="GO:0006355">
    <property type="term" value="P:regulation of DNA-templated transcription"/>
    <property type="evidence" value="ECO:0007669"/>
    <property type="project" value="InterPro"/>
</dbReference>
<dbReference type="Gene3D" id="2.60.120.10">
    <property type="entry name" value="Jelly Rolls"/>
    <property type="match status" value="1"/>
</dbReference>
<dbReference type="SUPFAM" id="SSF51206">
    <property type="entry name" value="cAMP-binding domain-like"/>
    <property type="match status" value="1"/>
</dbReference>
<comment type="caution">
    <text evidence="5">The sequence shown here is derived from an EMBL/GenBank/DDBJ whole genome shotgun (WGS) entry which is preliminary data.</text>
</comment>
<dbReference type="Pfam" id="PF00027">
    <property type="entry name" value="cNMP_binding"/>
    <property type="match status" value="1"/>
</dbReference>
<dbReference type="CDD" id="cd00038">
    <property type="entry name" value="CAP_ED"/>
    <property type="match status" value="1"/>
</dbReference>
<dbReference type="GO" id="GO:0003677">
    <property type="term" value="F:DNA binding"/>
    <property type="evidence" value="ECO:0007669"/>
    <property type="project" value="UniProtKB-KW"/>
</dbReference>
<feature type="domain" description="Cyclic nucleotide-binding" evidence="4">
    <location>
        <begin position="25"/>
        <end position="145"/>
    </location>
</feature>
<dbReference type="InterPro" id="IPR000595">
    <property type="entry name" value="cNMP-bd_dom"/>
</dbReference>
<dbReference type="Proteomes" id="UP000478183">
    <property type="component" value="Unassembled WGS sequence"/>
</dbReference>
<dbReference type="InterPro" id="IPR036388">
    <property type="entry name" value="WH-like_DNA-bd_sf"/>
</dbReference>
<organism evidence="5 6">
    <name type="scientific">Paracoccus aestuariivivens</name>
    <dbReference type="NCBI Taxonomy" id="1820333"/>
    <lineage>
        <taxon>Bacteria</taxon>
        <taxon>Pseudomonadati</taxon>
        <taxon>Pseudomonadota</taxon>
        <taxon>Alphaproteobacteria</taxon>
        <taxon>Rhodobacterales</taxon>
        <taxon>Paracoccaceae</taxon>
        <taxon>Paracoccus</taxon>
    </lineage>
</organism>
<evidence type="ECO:0000259" key="4">
    <source>
        <dbReference type="PROSITE" id="PS50042"/>
    </source>
</evidence>
<dbReference type="AlphaFoldDB" id="A0A6L6JDW0"/>
<dbReference type="SMART" id="SM00100">
    <property type="entry name" value="cNMP"/>
    <property type="match status" value="1"/>
</dbReference>
<evidence type="ECO:0000256" key="2">
    <source>
        <dbReference type="ARBA" id="ARBA00023125"/>
    </source>
</evidence>
<keyword evidence="3" id="KW-0804">Transcription</keyword>
<evidence type="ECO:0000313" key="5">
    <source>
        <dbReference type="EMBL" id="MTH79388.1"/>
    </source>
</evidence>